<dbReference type="Pfam" id="PF01016">
    <property type="entry name" value="Ribosomal_L27"/>
    <property type="match status" value="1"/>
</dbReference>
<gene>
    <name evidence="7" type="ORF">UY76_C0032G0004</name>
</gene>
<accession>A0A0G1XM21</accession>
<dbReference type="Gene3D" id="2.40.50.100">
    <property type="match status" value="1"/>
</dbReference>
<dbReference type="PANTHER" id="PTHR15893">
    <property type="entry name" value="RIBOSOMAL PROTEIN L27"/>
    <property type="match status" value="1"/>
</dbReference>
<dbReference type="EMBL" id="LCRH01000032">
    <property type="protein sequence ID" value="KKW32333.1"/>
    <property type="molecule type" value="Genomic_DNA"/>
</dbReference>
<dbReference type="GO" id="GO:0006412">
    <property type="term" value="P:translation"/>
    <property type="evidence" value="ECO:0007669"/>
    <property type="project" value="InterPro"/>
</dbReference>
<dbReference type="GO" id="GO:0003735">
    <property type="term" value="F:structural constituent of ribosome"/>
    <property type="evidence" value="ECO:0007669"/>
    <property type="project" value="InterPro"/>
</dbReference>
<sequence>MAHKKAGGSTSLGRDSHGQRLGVKVADGQTTNAGQILVRQRGTKIHPGKNVKIGGDDTLYASVAGIVKFTKKMKANFHGVFKHRVFANVEKSK</sequence>
<dbReference type="PATRIC" id="fig|1618979.3.peg.489"/>
<dbReference type="PANTHER" id="PTHR15893:SF0">
    <property type="entry name" value="LARGE RIBOSOMAL SUBUNIT PROTEIN BL27M"/>
    <property type="match status" value="1"/>
</dbReference>
<dbReference type="GO" id="GO:0022625">
    <property type="term" value="C:cytosolic large ribosomal subunit"/>
    <property type="evidence" value="ECO:0007669"/>
    <property type="project" value="TreeGrafter"/>
</dbReference>
<evidence type="ECO:0000256" key="6">
    <source>
        <dbReference type="SAM" id="MobiDB-lite"/>
    </source>
</evidence>
<protein>
    <recommendedName>
        <fullName evidence="4">Large ribosomal subunit protein bL27</fullName>
    </recommendedName>
    <alternativeName>
        <fullName evidence="5">50S ribosomal protein L27</fullName>
    </alternativeName>
</protein>
<name>A0A0G1XM21_9BACT</name>
<dbReference type="FunFam" id="2.40.50.100:FF:000020">
    <property type="entry name" value="50S ribosomal protein L27"/>
    <property type="match status" value="1"/>
</dbReference>
<dbReference type="NCBIfam" id="TIGR00062">
    <property type="entry name" value="L27"/>
    <property type="match status" value="1"/>
</dbReference>
<evidence type="ECO:0000313" key="8">
    <source>
        <dbReference type="Proteomes" id="UP000034054"/>
    </source>
</evidence>
<keyword evidence="3" id="KW-0687">Ribonucleoprotein</keyword>
<dbReference type="InterPro" id="IPR018261">
    <property type="entry name" value="Ribosomal_bL27_CS"/>
</dbReference>
<comment type="caution">
    <text evidence="7">The sequence shown here is derived from an EMBL/GenBank/DDBJ whole genome shotgun (WGS) entry which is preliminary data.</text>
</comment>
<proteinExistence type="inferred from homology"/>
<dbReference type="PROSITE" id="PS00831">
    <property type="entry name" value="RIBOSOMAL_L27"/>
    <property type="match status" value="1"/>
</dbReference>
<evidence type="ECO:0000256" key="1">
    <source>
        <dbReference type="ARBA" id="ARBA00010797"/>
    </source>
</evidence>
<feature type="region of interest" description="Disordered" evidence="6">
    <location>
        <begin position="1"/>
        <end position="26"/>
    </location>
</feature>
<reference evidence="7 8" key="1">
    <citation type="journal article" date="2015" name="Nature">
        <title>rRNA introns, odd ribosomes, and small enigmatic genomes across a large radiation of phyla.</title>
        <authorList>
            <person name="Brown C.T."/>
            <person name="Hug L.A."/>
            <person name="Thomas B.C."/>
            <person name="Sharon I."/>
            <person name="Castelle C.J."/>
            <person name="Singh A."/>
            <person name="Wilkins M.J."/>
            <person name="Williams K.H."/>
            <person name="Banfield J.F."/>
        </authorList>
    </citation>
    <scope>NUCLEOTIDE SEQUENCE [LARGE SCALE GENOMIC DNA]</scope>
</reference>
<dbReference type="Proteomes" id="UP000034054">
    <property type="component" value="Unassembled WGS sequence"/>
</dbReference>
<evidence type="ECO:0000256" key="3">
    <source>
        <dbReference type="ARBA" id="ARBA00023274"/>
    </source>
</evidence>
<comment type="similarity">
    <text evidence="1">Belongs to the bacterial ribosomal protein bL27 family.</text>
</comment>
<organism evidence="7 8">
    <name type="scientific">Candidatus Uhrbacteria bacterium GW2011_GWA2_52_8d</name>
    <dbReference type="NCBI Taxonomy" id="1618979"/>
    <lineage>
        <taxon>Bacteria</taxon>
        <taxon>Candidatus Uhriibacteriota</taxon>
    </lineage>
</organism>
<evidence type="ECO:0000313" key="7">
    <source>
        <dbReference type="EMBL" id="KKW32333.1"/>
    </source>
</evidence>
<dbReference type="PRINTS" id="PR00063">
    <property type="entry name" value="RIBOSOMALL27"/>
</dbReference>
<evidence type="ECO:0000256" key="5">
    <source>
        <dbReference type="ARBA" id="ARBA00035477"/>
    </source>
</evidence>
<evidence type="ECO:0000256" key="4">
    <source>
        <dbReference type="ARBA" id="ARBA00035175"/>
    </source>
</evidence>
<keyword evidence="2 7" id="KW-0689">Ribosomal protein</keyword>
<evidence type="ECO:0000256" key="2">
    <source>
        <dbReference type="ARBA" id="ARBA00022980"/>
    </source>
</evidence>
<dbReference type="AlphaFoldDB" id="A0A0G1XM21"/>
<dbReference type="InterPro" id="IPR001684">
    <property type="entry name" value="Ribosomal_bL27"/>
</dbReference>
<dbReference type="SUPFAM" id="SSF110324">
    <property type="entry name" value="Ribosomal L27 protein-like"/>
    <property type="match status" value="1"/>
</dbReference>